<feature type="compositionally biased region" description="Acidic residues" evidence="1">
    <location>
        <begin position="63"/>
        <end position="90"/>
    </location>
</feature>
<proteinExistence type="predicted"/>
<sequence length="529" mass="61133">MPQDFNYDELFFSIREFCLGYFDNYVYNELPTHLIRISDMKLLSRNDIWGDLRPHVESMAIFDGDEDEKGEDEDEGEDEKEDEEESEDEEEAIWAYYKSRIHKLLRYAILSHRWSNNEPEFYEMSSKRYGERPMPTGPRFEKLRKFCEKARDEYECAYAWSDTCCLNKESSMELEEAIRSMYRWYRDAYVCIVFLAKSFSIQDFWREPWFTRGWTLQELLAPRRLRFFGAEWTPICPMAEVQFGDIPLSHDIEQVDDSFPYPNDKASDFMLNAISQVTGIQATTLRCFDREKIALCEKMRWASNRNTTRVEDIAYCLLGIFDISIPIAYGEGGRAFYRLMEAIVQRSGDPTLFAWAGKPSPYSRALPSSPACYINPLLRGLPLPVSFVRSGDPFYTVTKVGLQVKLLVVAVECVSVHRGNGSIRHELKSIDRALPQLIITTSFGGDIYPTGSRFALGVVNYRRPSRRVQDDEAHGTLDAGQQYFCVLIDVPSGDPGPRLKIETGNILIIRCTEEFKGELETVCLLHADW</sequence>
<dbReference type="EMBL" id="KN820030">
    <property type="protein sequence ID" value="KIJ07072.1"/>
    <property type="molecule type" value="Genomic_DNA"/>
</dbReference>
<dbReference type="PANTHER" id="PTHR10622">
    <property type="entry name" value="HET DOMAIN-CONTAINING PROTEIN"/>
    <property type="match status" value="1"/>
</dbReference>
<dbReference type="Pfam" id="PF06985">
    <property type="entry name" value="HET"/>
    <property type="match status" value="1"/>
</dbReference>
<gene>
    <name evidence="3" type="ORF">PAXINDRAFT_140233</name>
</gene>
<accession>A0A0C9TG92</accession>
<dbReference type="HOGENOM" id="CLU_000288_138_1_1"/>
<dbReference type="PANTHER" id="PTHR10622:SF10">
    <property type="entry name" value="HET DOMAIN-CONTAINING PROTEIN"/>
    <property type="match status" value="1"/>
</dbReference>
<evidence type="ECO:0000256" key="1">
    <source>
        <dbReference type="SAM" id="MobiDB-lite"/>
    </source>
</evidence>
<organism evidence="3 4">
    <name type="scientific">Paxillus involutus ATCC 200175</name>
    <dbReference type="NCBI Taxonomy" id="664439"/>
    <lineage>
        <taxon>Eukaryota</taxon>
        <taxon>Fungi</taxon>
        <taxon>Dikarya</taxon>
        <taxon>Basidiomycota</taxon>
        <taxon>Agaricomycotina</taxon>
        <taxon>Agaricomycetes</taxon>
        <taxon>Agaricomycetidae</taxon>
        <taxon>Boletales</taxon>
        <taxon>Paxilineae</taxon>
        <taxon>Paxillaceae</taxon>
        <taxon>Paxillus</taxon>
    </lineage>
</organism>
<reference evidence="3 4" key="1">
    <citation type="submission" date="2014-06" db="EMBL/GenBank/DDBJ databases">
        <authorList>
            <consortium name="DOE Joint Genome Institute"/>
            <person name="Kuo A."/>
            <person name="Kohler A."/>
            <person name="Nagy L.G."/>
            <person name="Floudas D."/>
            <person name="Copeland A."/>
            <person name="Barry K.W."/>
            <person name="Cichocki N."/>
            <person name="Veneault-Fourrey C."/>
            <person name="LaButti K."/>
            <person name="Lindquist E.A."/>
            <person name="Lipzen A."/>
            <person name="Lundell T."/>
            <person name="Morin E."/>
            <person name="Murat C."/>
            <person name="Sun H."/>
            <person name="Tunlid A."/>
            <person name="Henrissat B."/>
            <person name="Grigoriev I.V."/>
            <person name="Hibbett D.S."/>
            <person name="Martin F."/>
            <person name="Nordberg H.P."/>
            <person name="Cantor M.N."/>
            <person name="Hua S.X."/>
        </authorList>
    </citation>
    <scope>NUCLEOTIDE SEQUENCE [LARGE SCALE GENOMIC DNA]</scope>
    <source>
        <strain evidence="3 4">ATCC 200175</strain>
    </source>
</reference>
<name>A0A0C9TG92_PAXIN</name>
<dbReference type="AlphaFoldDB" id="A0A0C9TG92"/>
<evidence type="ECO:0000259" key="2">
    <source>
        <dbReference type="Pfam" id="PF06985"/>
    </source>
</evidence>
<feature type="domain" description="Heterokaryon incompatibility" evidence="2">
    <location>
        <begin position="107"/>
        <end position="198"/>
    </location>
</feature>
<evidence type="ECO:0000313" key="4">
    <source>
        <dbReference type="Proteomes" id="UP000053647"/>
    </source>
</evidence>
<dbReference type="OrthoDB" id="2631455at2759"/>
<keyword evidence="4" id="KW-1185">Reference proteome</keyword>
<protein>
    <recommendedName>
        <fullName evidence="2">Heterokaryon incompatibility domain-containing protein</fullName>
    </recommendedName>
</protein>
<dbReference type="InterPro" id="IPR010730">
    <property type="entry name" value="HET"/>
</dbReference>
<reference evidence="4" key="2">
    <citation type="submission" date="2015-01" db="EMBL/GenBank/DDBJ databases">
        <title>Evolutionary Origins and Diversification of the Mycorrhizal Mutualists.</title>
        <authorList>
            <consortium name="DOE Joint Genome Institute"/>
            <consortium name="Mycorrhizal Genomics Consortium"/>
            <person name="Kohler A."/>
            <person name="Kuo A."/>
            <person name="Nagy L.G."/>
            <person name="Floudas D."/>
            <person name="Copeland A."/>
            <person name="Barry K.W."/>
            <person name="Cichocki N."/>
            <person name="Veneault-Fourrey C."/>
            <person name="LaButti K."/>
            <person name="Lindquist E.A."/>
            <person name="Lipzen A."/>
            <person name="Lundell T."/>
            <person name="Morin E."/>
            <person name="Murat C."/>
            <person name="Riley R."/>
            <person name="Ohm R."/>
            <person name="Sun H."/>
            <person name="Tunlid A."/>
            <person name="Henrissat B."/>
            <person name="Grigoriev I.V."/>
            <person name="Hibbett D.S."/>
            <person name="Martin F."/>
        </authorList>
    </citation>
    <scope>NUCLEOTIDE SEQUENCE [LARGE SCALE GENOMIC DNA]</scope>
    <source>
        <strain evidence="4">ATCC 200175</strain>
    </source>
</reference>
<feature type="region of interest" description="Disordered" evidence="1">
    <location>
        <begin position="60"/>
        <end position="90"/>
    </location>
</feature>
<evidence type="ECO:0000313" key="3">
    <source>
        <dbReference type="EMBL" id="KIJ07072.1"/>
    </source>
</evidence>
<dbReference type="Proteomes" id="UP000053647">
    <property type="component" value="Unassembled WGS sequence"/>
</dbReference>